<evidence type="ECO:0000313" key="5">
    <source>
        <dbReference type="EMBL" id="BDG05404.1"/>
    </source>
</evidence>
<dbReference type="Pfam" id="PF22725">
    <property type="entry name" value="GFO_IDH_MocA_C3"/>
    <property type="match status" value="1"/>
</dbReference>
<gene>
    <name evidence="5" type="ORF">AMOR_44000</name>
</gene>
<organism evidence="5 6">
    <name type="scientific">Anaeromyxobacter oryzae</name>
    <dbReference type="NCBI Taxonomy" id="2918170"/>
    <lineage>
        <taxon>Bacteria</taxon>
        <taxon>Pseudomonadati</taxon>
        <taxon>Myxococcota</taxon>
        <taxon>Myxococcia</taxon>
        <taxon>Myxococcales</taxon>
        <taxon>Cystobacterineae</taxon>
        <taxon>Anaeromyxobacteraceae</taxon>
        <taxon>Anaeromyxobacter</taxon>
    </lineage>
</organism>
<evidence type="ECO:0000256" key="1">
    <source>
        <dbReference type="ARBA" id="ARBA00010928"/>
    </source>
</evidence>
<keyword evidence="6" id="KW-1185">Reference proteome</keyword>
<name>A0ABM7X0T7_9BACT</name>
<proteinExistence type="inferred from homology"/>
<dbReference type="RefSeq" id="WP_248354208.1">
    <property type="nucleotide sequence ID" value="NZ_AP025591.1"/>
</dbReference>
<accession>A0ABM7X0T7</accession>
<dbReference type="Proteomes" id="UP001162891">
    <property type="component" value="Chromosome"/>
</dbReference>
<evidence type="ECO:0000313" key="6">
    <source>
        <dbReference type="Proteomes" id="UP001162891"/>
    </source>
</evidence>
<feature type="domain" description="Gfo/Idh/MocA-like oxidoreductase N-terminal" evidence="3">
    <location>
        <begin position="7"/>
        <end position="126"/>
    </location>
</feature>
<evidence type="ECO:0000259" key="3">
    <source>
        <dbReference type="Pfam" id="PF01408"/>
    </source>
</evidence>
<protein>
    <submittedName>
        <fullName evidence="5">Oxidoreductase</fullName>
    </submittedName>
</protein>
<dbReference type="InterPro" id="IPR055170">
    <property type="entry name" value="GFO_IDH_MocA-like_dom"/>
</dbReference>
<dbReference type="SUPFAM" id="SSF55347">
    <property type="entry name" value="Glyceraldehyde-3-phosphate dehydrogenase-like, C-terminal domain"/>
    <property type="match status" value="1"/>
</dbReference>
<dbReference type="InterPro" id="IPR036291">
    <property type="entry name" value="NAD(P)-bd_dom_sf"/>
</dbReference>
<feature type="domain" description="GFO/IDH/MocA-like oxidoreductase" evidence="4">
    <location>
        <begin position="136"/>
        <end position="260"/>
    </location>
</feature>
<evidence type="ECO:0000259" key="4">
    <source>
        <dbReference type="Pfam" id="PF22725"/>
    </source>
</evidence>
<dbReference type="PANTHER" id="PTHR42840">
    <property type="entry name" value="NAD(P)-BINDING ROSSMANN-FOLD SUPERFAMILY PROTEIN-RELATED"/>
    <property type="match status" value="1"/>
</dbReference>
<comment type="similarity">
    <text evidence="1">Belongs to the Gfo/Idh/MocA family.</text>
</comment>
<dbReference type="PANTHER" id="PTHR42840:SF3">
    <property type="entry name" value="BINDING ROSSMANN FOLD OXIDOREDUCTASE, PUTATIVE (AFU_ORTHOLOGUE AFUA_2G10240)-RELATED"/>
    <property type="match status" value="1"/>
</dbReference>
<dbReference type="EMBL" id="AP025591">
    <property type="protein sequence ID" value="BDG05404.1"/>
    <property type="molecule type" value="Genomic_DNA"/>
</dbReference>
<evidence type="ECO:0000256" key="2">
    <source>
        <dbReference type="ARBA" id="ARBA00023002"/>
    </source>
</evidence>
<keyword evidence="2" id="KW-0560">Oxidoreductase</keyword>
<dbReference type="SUPFAM" id="SSF51735">
    <property type="entry name" value="NAD(P)-binding Rossmann-fold domains"/>
    <property type="match status" value="1"/>
</dbReference>
<dbReference type="InterPro" id="IPR000683">
    <property type="entry name" value="Gfo/Idh/MocA-like_OxRdtase_N"/>
</dbReference>
<dbReference type="Gene3D" id="3.30.360.10">
    <property type="entry name" value="Dihydrodipicolinate Reductase, domain 2"/>
    <property type="match status" value="1"/>
</dbReference>
<dbReference type="Pfam" id="PF01408">
    <property type="entry name" value="GFO_IDH_MocA"/>
    <property type="match status" value="1"/>
</dbReference>
<sequence length="342" mass="36613">MTPPGKVRVGIAGLGRLGRHHAENLARRVPGAVLVGACSPVAEERAWARDALGVERVHEGLDDLLGQPDVDAVFLVTPTALHAAQVERALAAGKHVFCEKPLALAVEDCRRVEAAAARRPDLVVLVGFVRRFDASYRAARAHVDAGRIGTPFLVSSRTCDRNDPTGFFVRFAPTSGGIFLDCTIHDIDLARWMLGGPRPLRAFATGTIALHEGLRASGDVDNGVATLELEGGKLACFFASRTMAHGHETSTEIVGTAGRLTVGQNPRLDRVELSDAAGVSNACTPTFYDRFEDAFLREATEFVDAVRTGRPPPLTLRDATEATRIAQALAEAQRTGRIVELG</sequence>
<dbReference type="Gene3D" id="3.40.50.720">
    <property type="entry name" value="NAD(P)-binding Rossmann-like Domain"/>
    <property type="match status" value="1"/>
</dbReference>
<reference evidence="6" key="1">
    <citation type="journal article" date="2022" name="Int. J. Syst. Evol. Microbiol.">
        <title>Anaeromyxobacter oryzae sp. nov., Anaeromyxobacter diazotrophicus sp. nov. and Anaeromyxobacter paludicola sp. nov., isolated from paddy soils.</title>
        <authorList>
            <person name="Itoh H."/>
            <person name="Xu Z."/>
            <person name="Mise K."/>
            <person name="Masuda Y."/>
            <person name="Ushijima N."/>
            <person name="Hayakawa C."/>
            <person name="Shiratori Y."/>
            <person name="Senoo K."/>
        </authorList>
    </citation>
    <scope>NUCLEOTIDE SEQUENCE [LARGE SCALE GENOMIC DNA]</scope>
    <source>
        <strain evidence="6">Red232</strain>
    </source>
</reference>